<protein>
    <recommendedName>
        <fullName evidence="1">VTC domain-containing protein</fullName>
    </recommendedName>
</protein>
<dbReference type="AlphaFoldDB" id="A0A644XA73"/>
<sequence>MGEQKNLNIINIFRVEKKYEMPYIVSRKLKSTLEVALKPDINNKENGYMVRSLYFDTIFDNDYMDKEDGIEYRKKLRLRTYDLDSNILKLELKEKKGELQLKRSLIISREIGERLINSDYSALLEINSDFSREIYYLMTTKLYKPKCIVEYSRQAFIVEENNTRITIDSNIKATEADMDIFSKNLQLCSISYKTILEVKYNNFLLSYIKDIVNLANSSEVSASKYCMARNIGYFIGG</sequence>
<feature type="domain" description="VTC" evidence="1">
    <location>
        <begin position="14"/>
        <end position="229"/>
    </location>
</feature>
<dbReference type="InterPro" id="IPR018966">
    <property type="entry name" value="VTC_domain"/>
</dbReference>
<name>A0A644XA73_9ZZZZ</name>
<proteinExistence type="predicted"/>
<organism evidence="2">
    <name type="scientific">bioreactor metagenome</name>
    <dbReference type="NCBI Taxonomy" id="1076179"/>
    <lineage>
        <taxon>unclassified sequences</taxon>
        <taxon>metagenomes</taxon>
        <taxon>ecological metagenomes</taxon>
    </lineage>
</organism>
<accession>A0A644XA73</accession>
<evidence type="ECO:0000259" key="1">
    <source>
        <dbReference type="Pfam" id="PF09359"/>
    </source>
</evidence>
<dbReference type="GO" id="GO:0006799">
    <property type="term" value="P:polyphosphate biosynthetic process"/>
    <property type="evidence" value="ECO:0007669"/>
    <property type="project" value="UniProtKB-ARBA"/>
</dbReference>
<gene>
    <name evidence="2" type="ORF">SDC9_59092</name>
</gene>
<dbReference type="Pfam" id="PF09359">
    <property type="entry name" value="VTC"/>
    <property type="match status" value="1"/>
</dbReference>
<dbReference type="CDD" id="cd07750">
    <property type="entry name" value="PolyPPase_VTC_like"/>
    <property type="match status" value="1"/>
</dbReference>
<evidence type="ECO:0000313" key="2">
    <source>
        <dbReference type="EMBL" id="MPM12738.1"/>
    </source>
</evidence>
<comment type="caution">
    <text evidence="2">The sequence shown here is derived from an EMBL/GenBank/DDBJ whole genome shotgun (WGS) entry which is preliminary data.</text>
</comment>
<reference evidence="2" key="1">
    <citation type="submission" date="2019-08" db="EMBL/GenBank/DDBJ databases">
        <authorList>
            <person name="Kucharzyk K."/>
            <person name="Murdoch R.W."/>
            <person name="Higgins S."/>
            <person name="Loffler F."/>
        </authorList>
    </citation>
    <scope>NUCLEOTIDE SEQUENCE</scope>
</reference>
<dbReference type="Gene3D" id="3.20.100.30">
    <property type="entry name" value="VTC, catalytic tunnel domain"/>
    <property type="match status" value="1"/>
</dbReference>
<dbReference type="InterPro" id="IPR042267">
    <property type="entry name" value="VTC_sf"/>
</dbReference>
<dbReference type="EMBL" id="VSSQ01002016">
    <property type="protein sequence ID" value="MPM12738.1"/>
    <property type="molecule type" value="Genomic_DNA"/>
</dbReference>